<dbReference type="PANTHER" id="PTHR12050:SF0">
    <property type="entry name" value="RH04491P"/>
    <property type="match status" value="1"/>
</dbReference>
<comment type="similarity">
    <text evidence="2">Belongs to the OB-RGRP/VPS55 family.</text>
</comment>
<feature type="signal peptide" evidence="7">
    <location>
        <begin position="1"/>
        <end position="23"/>
    </location>
</feature>
<dbReference type="OrthoDB" id="14246at2759"/>
<evidence type="ECO:0000313" key="9">
    <source>
        <dbReference type="Proteomes" id="UP000660262"/>
    </source>
</evidence>
<protein>
    <recommendedName>
        <fullName evidence="10">Vacuolar protein sorting 55</fullName>
    </recommendedName>
</protein>
<reference evidence="8" key="1">
    <citation type="submission" date="2020-10" db="EMBL/GenBank/DDBJ databases">
        <title>Unveiling of a novel bifunctional photoreceptor, Dualchrome1, isolated from a cosmopolitan green alga.</title>
        <authorList>
            <person name="Suzuki S."/>
            <person name="Kawachi M."/>
        </authorList>
    </citation>
    <scope>NUCLEOTIDE SEQUENCE</scope>
    <source>
        <strain evidence="8">NIES 2893</strain>
    </source>
</reference>
<dbReference type="GO" id="GO:0032511">
    <property type="term" value="P:late endosome to vacuole transport via multivesicular body sorting pathway"/>
    <property type="evidence" value="ECO:0007669"/>
    <property type="project" value="TreeGrafter"/>
</dbReference>
<dbReference type="EMBL" id="BNJQ01000010">
    <property type="protein sequence ID" value="GHP05535.1"/>
    <property type="molecule type" value="Genomic_DNA"/>
</dbReference>
<evidence type="ECO:0000256" key="3">
    <source>
        <dbReference type="ARBA" id="ARBA00022692"/>
    </source>
</evidence>
<evidence type="ECO:0000313" key="8">
    <source>
        <dbReference type="EMBL" id="GHP05535.1"/>
    </source>
</evidence>
<feature type="transmembrane region" description="Helical" evidence="6">
    <location>
        <begin position="33"/>
        <end position="54"/>
    </location>
</feature>
<name>A0A830HEW7_9CHLO</name>
<dbReference type="GO" id="GO:0016020">
    <property type="term" value="C:membrane"/>
    <property type="evidence" value="ECO:0007669"/>
    <property type="project" value="UniProtKB-SubCell"/>
</dbReference>
<keyword evidence="9" id="KW-1185">Reference proteome</keyword>
<accession>A0A830HEW7</accession>
<evidence type="ECO:0000256" key="5">
    <source>
        <dbReference type="ARBA" id="ARBA00023136"/>
    </source>
</evidence>
<dbReference type="PANTHER" id="PTHR12050">
    <property type="entry name" value="LEPTIN RECEPTOR-RELATED"/>
    <property type="match status" value="1"/>
</dbReference>
<evidence type="ECO:0000256" key="1">
    <source>
        <dbReference type="ARBA" id="ARBA00004141"/>
    </source>
</evidence>
<comment type="caution">
    <text evidence="8">The sequence shown here is derived from an EMBL/GenBank/DDBJ whole genome shotgun (WGS) entry which is preliminary data.</text>
</comment>
<evidence type="ECO:0000256" key="6">
    <source>
        <dbReference type="SAM" id="Phobius"/>
    </source>
</evidence>
<keyword evidence="7" id="KW-0732">Signal</keyword>
<dbReference type="AlphaFoldDB" id="A0A830HEW7"/>
<keyword evidence="3 6" id="KW-0812">Transmembrane</keyword>
<comment type="subcellular location">
    <subcellularLocation>
        <location evidence="1">Membrane</location>
        <topology evidence="1">Multi-pass membrane protein</topology>
    </subcellularLocation>
</comment>
<keyword evidence="4 6" id="KW-1133">Transmembrane helix</keyword>
<dbReference type="Proteomes" id="UP000660262">
    <property type="component" value="Unassembled WGS sequence"/>
</dbReference>
<evidence type="ECO:0000256" key="4">
    <source>
        <dbReference type="ARBA" id="ARBA00022989"/>
    </source>
</evidence>
<evidence type="ECO:0000256" key="2">
    <source>
        <dbReference type="ARBA" id="ARBA00005645"/>
    </source>
</evidence>
<dbReference type="InterPro" id="IPR007262">
    <property type="entry name" value="Vps55/LEPROT"/>
</dbReference>
<dbReference type="GO" id="GO:0005768">
    <property type="term" value="C:endosome"/>
    <property type="evidence" value="ECO:0007669"/>
    <property type="project" value="TreeGrafter"/>
</dbReference>
<keyword evidence="5 6" id="KW-0472">Membrane</keyword>
<dbReference type="Pfam" id="PF04133">
    <property type="entry name" value="Vps55"/>
    <property type="match status" value="1"/>
</dbReference>
<feature type="transmembrane region" description="Helical" evidence="6">
    <location>
        <begin position="103"/>
        <end position="121"/>
    </location>
</feature>
<gene>
    <name evidence="8" type="ORF">PPROV_000428500</name>
</gene>
<feature type="chain" id="PRO_5033045137" description="Vacuolar protein sorting 55" evidence="7">
    <location>
        <begin position="24"/>
        <end position="138"/>
    </location>
</feature>
<organism evidence="8 9">
    <name type="scientific">Pycnococcus provasolii</name>
    <dbReference type="NCBI Taxonomy" id="41880"/>
    <lineage>
        <taxon>Eukaryota</taxon>
        <taxon>Viridiplantae</taxon>
        <taxon>Chlorophyta</taxon>
        <taxon>Pseudoscourfieldiophyceae</taxon>
        <taxon>Pseudoscourfieldiales</taxon>
        <taxon>Pycnococcaceae</taxon>
        <taxon>Pycnococcus</taxon>
    </lineage>
</organism>
<sequence>MSPRLLMVLALLVTLSLLMQLLACVLYDNWWPALGVLVYVLIPMPYLFFGAGGGDGGYGGAMYMDEGGDCWQDAGKFLAGLSATGAVAIPCTLYHSGSIEQGALALSLCSTGLLGLAIVAYERGTAWFDDDYVSTFYY</sequence>
<evidence type="ECO:0000256" key="7">
    <source>
        <dbReference type="SAM" id="SignalP"/>
    </source>
</evidence>
<evidence type="ECO:0008006" key="10">
    <source>
        <dbReference type="Google" id="ProtNLM"/>
    </source>
</evidence>
<proteinExistence type="inferred from homology"/>